<dbReference type="InterPro" id="IPR036165">
    <property type="entry name" value="YefM-like_sf"/>
</dbReference>
<evidence type="ECO:0000256" key="2">
    <source>
        <dbReference type="RuleBase" id="RU362080"/>
    </source>
</evidence>
<proteinExistence type="inferred from homology"/>
<dbReference type="SUPFAM" id="SSF143120">
    <property type="entry name" value="YefM-like"/>
    <property type="match status" value="1"/>
</dbReference>
<comment type="caution">
    <text evidence="3">The sequence shown here is derived from an EMBL/GenBank/DDBJ whole genome shotgun (WGS) entry which is preliminary data.</text>
</comment>
<evidence type="ECO:0000313" key="4">
    <source>
        <dbReference type="Proteomes" id="UP000228568"/>
    </source>
</evidence>
<comment type="function">
    <text evidence="2">Antitoxin component of a type II toxin-antitoxin (TA) system.</text>
</comment>
<dbReference type="Proteomes" id="UP000228568">
    <property type="component" value="Unassembled WGS sequence"/>
</dbReference>
<dbReference type="Gene3D" id="3.40.1620.10">
    <property type="entry name" value="YefM-like domain"/>
    <property type="match status" value="1"/>
</dbReference>
<dbReference type="AlphaFoldDB" id="A0A2M7V7T6"/>
<name>A0A2M7V7T6_9BACT</name>
<gene>
    <name evidence="3" type="ORF">COX81_02535</name>
</gene>
<accession>A0A2M7V7T6</accession>
<sequence>MIKKITISITEARKRIFEISEEITNKKIVYILTEHGRPKIALSSIEDFELWEELLQENNPKKELIKNKERKTIYNTLENILNQHGLMVADKPKKGYQAKSKKNKKSKLPSVYSRNVIL</sequence>
<comment type="similarity">
    <text evidence="1 2">Belongs to the phD/YefM antitoxin family.</text>
</comment>
<evidence type="ECO:0000256" key="1">
    <source>
        <dbReference type="ARBA" id="ARBA00009981"/>
    </source>
</evidence>
<dbReference type="InterPro" id="IPR006442">
    <property type="entry name" value="Antitoxin_Phd/YefM"/>
</dbReference>
<dbReference type="EMBL" id="PFPK01000029">
    <property type="protein sequence ID" value="PIZ94813.1"/>
    <property type="molecule type" value="Genomic_DNA"/>
</dbReference>
<dbReference type="Pfam" id="PF02604">
    <property type="entry name" value="PhdYeFM_antitox"/>
    <property type="match status" value="1"/>
</dbReference>
<reference evidence="4" key="1">
    <citation type="submission" date="2017-09" db="EMBL/GenBank/DDBJ databases">
        <title>Depth-based differentiation of microbial function through sediment-hosted aquifers and enrichment of novel symbionts in the deep terrestrial subsurface.</title>
        <authorList>
            <person name="Probst A.J."/>
            <person name="Ladd B."/>
            <person name="Jarett J.K."/>
            <person name="Geller-Mcgrath D.E."/>
            <person name="Sieber C.M.K."/>
            <person name="Emerson J.B."/>
            <person name="Anantharaman K."/>
            <person name="Thomas B.C."/>
            <person name="Malmstrom R."/>
            <person name="Stieglmeier M."/>
            <person name="Klingl A."/>
            <person name="Woyke T."/>
            <person name="Ryan C.M."/>
            <person name="Banfield J.F."/>
        </authorList>
    </citation>
    <scope>NUCLEOTIDE SEQUENCE [LARGE SCALE GENOMIC DNA]</scope>
</reference>
<evidence type="ECO:0000313" key="3">
    <source>
        <dbReference type="EMBL" id="PIZ94813.1"/>
    </source>
</evidence>
<dbReference type="NCBIfam" id="TIGR01552">
    <property type="entry name" value="phd_fam"/>
    <property type="match status" value="1"/>
</dbReference>
<organism evidence="3 4">
    <name type="scientific">Candidatus Magasanikbacteria bacterium CG_4_10_14_0_2_um_filter_37_12</name>
    <dbReference type="NCBI Taxonomy" id="1974637"/>
    <lineage>
        <taxon>Bacteria</taxon>
        <taxon>Candidatus Magasanikiibacteriota</taxon>
    </lineage>
</organism>
<protein>
    <recommendedName>
        <fullName evidence="2">Antitoxin</fullName>
    </recommendedName>
</protein>